<feature type="transmembrane region" description="Helical" evidence="1">
    <location>
        <begin position="6"/>
        <end position="29"/>
    </location>
</feature>
<gene>
    <name evidence="2" type="ORF">HW532_06810</name>
</gene>
<feature type="transmembrane region" description="Helical" evidence="1">
    <location>
        <begin position="36"/>
        <end position="54"/>
    </location>
</feature>
<dbReference type="RefSeq" id="WP_213163674.1">
    <property type="nucleotide sequence ID" value="NZ_CP058214.1"/>
</dbReference>
<accession>A0A7S8C346</accession>
<sequence>MDLDYVFAVFLVKLASPTIILASIIGGFAASRPVHILIAAVVVAFLHQLFLWSYENVHEFSLVSFAVSVPAALITVTIAFVFRRGLEYIMRIND</sequence>
<keyword evidence="1" id="KW-1133">Transmembrane helix</keyword>
<keyword evidence="3" id="KW-1185">Reference proteome</keyword>
<keyword evidence="1" id="KW-0472">Membrane</keyword>
<dbReference type="AlphaFoldDB" id="A0A7S8C346"/>
<keyword evidence="1" id="KW-0812">Transmembrane</keyword>
<proteinExistence type="predicted"/>
<evidence type="ECO:0000313" key="3">
    <source>
        <dbReference type="Proteomes" id="UP000593594"/>
    </source>
</evidence>
<dbReference type="EMBL" id="CP058214">
    <property type="protein sequence ID" value="QPC42442.1"/>
    <property type="molecule type" value="Genomic_DNA"/>
</dbReference>
<feature type="transmembrane region" description="Helical" evidence="1">
    <location>
        <begin position="60"/>
        <end position="82"/>
    </location>
</feature>
<reference evidence="2 3" key="1">
    <citation type="submission" date="2020-06" db="EMBL/GenBank/DDBJ databases">
        <title>Genome sequence of 2 isolates from Red Sea Mangroves.</title>
        <authorList>
            <person name="Sefrji F."/>
            <person name="Michoud G."/>
            <person name="Merlino G."/>
            <person name="Daffonchio D."/>
        </authorList>
    </citation>
    <scope>NUCLEOTIDE SEQUENCE [LARGE SCALE GENOMIC DNA]</scope>
    <source>
        <strain evidence="2 3">R1DC25</strain>
    </source>
</reference>
<name>A0A7S8C346_9HYPH</name>
<protein>
    <submittedName>
        <fullName evidence="2">Uncharacterized protein</fullName>
    </submittedName>
</protein>
<dbReference type="KEGG" id="kmn:HW532_06810"/>
<dbReference type="Proteomes" id="UP000593594">
    <property type="component" value="Chromosome"/>
</dbReference>
<organism evidence="2 3">
    <name type="scientific">Kaustia mangrovi</name>
    <dbReference type="NCBI Taxonomy" id="2593653"/>
    <lineage>
        <taxon>Bacteria</taxon>
        <taxon>Pseudomonadati</taxon>
        <taxon>Pseudomonadota</taxon>
        <taxon>Alphaproteobacteria</taxon>
        <taxon>Hyphomicrobiales</taxon>
        <taxon>Parvibaculaceae</taxon>
        <taxon>Kaustia</taxon>
    </lineage>
</organism>
<evidence type="ECO:0000313" key="2">
    <source>
        <dbReference type="EMBL" id="QPC42442.1"/>
    </source>
</evidence>
<evidence type="ECO:0000256" key="1">
    <source>
        <dbReference type="SAM" id="Phobius"/>
    </source>
</evidence>